<feature type="domain" description="A-factor biosynthesis hotdog" evidence="1">
    <location>
        <begin position="11"/>
        <end position="143"/>
    </location>
</feature>
<dbReference type="InterPro" id="IPR047757">
    <property type="entry name" value="AfsA-like"/>
</dbReference>
<keyword evidence="3" id="KW-1185">Reference proteome</keyword>
<evidence type="ECO:0000313" key="2">
    <source>
        <dbReference type="EMBL" id="GHD93279.1"/>
    </source>
</evidence>
<dbReference type="EMBL" id="BMVF01000014">
    <property type="protein sequence ID" value="GHD93279.1"/>
    <property type="molecule type" value="Genomic_DNA"/>
</dbReference>
<evidence type="ECO:0000259" key="1">
    <source>
        <dbReference type="Pfam" id="PF03756"/>
    </source>
</evidence>
<dbReference type="AlphaFoldDB" id="A0A919CX25"/>
<comment type="caution">
    <text evidence="2">The sequence shown here is derived from an EMBL/GenBank/DDBJ whole genome shotgun (WGS) entry which is preliminary data.</text>
</comment>
<dbReference type="Pfam" id="PF03756">
    <property type="entry name" value="AfsA"/>
    <property type="match status" value="2"/>
</dbReference>
<feature type="domain" description="A-factor biosynthesis hotdog" evidence="1">
    <location>
        <begin position="185"/>
        <end position="287"/>
    </location>
</feature>
<reference evidence="2" key="2">
    <citation type="submission" date="2020-09" db="EMBL/GenBank/DDBJ databases">
        <authorList>
            <person name="Sun Q."/>
            <person name="Ohkuma M."/>
        </authorList>
    </citation>
    <scope>NUCLEOTIDE SEQUENCE</scope>
    <source>
        <strain evidence="2">JCM 4654</strain>
    </source>
</reference>
<reference evidence="2" key="1">
    <citation type="journal article" date="2014" name="Int. J. Syst. Evol. Microbiol.">
        <title>Complete genome sequence of Corynebacterium casei LMG S-19264T (=DSM 44701T), isolated from a smear-ripened cheese.</title>
        <authorList>
            <consortium name="US DOE Joint Genome Institute (JGI-PGF)"/>
            <person name="Walter F."/>
            <person name="Albersmeier A."/>
            <person name="Kalinowski J."/>
            <person name="Ruckert C."/>
        </authorList>
    </citation>
    <scope>NUCLEOTIDE SEQUENCE</scope>
    <source>
        <strain evidence="2">JCM 4654</strain>
    </source>
</reference>
<name>A0A919CX25_9ACTN</name>
<sequence>MQFARTLPRELVHRAAIAEVFLTDAERRSEDEVLLAAQLPRRHPFYDDTLAPRTHHDPFMLLEACRQGIFVVAHRCFAVPLGHRFLLRTAGFEVLDPAALTPGDTPTEAVISARVQRRFRCRSGTTGLRLAFTAVVGARRAMTARIDYSWMAPPDWTRLRAKQRGAYGLFKPPAALRGPRAEPALVGRRDPANVVVSPPRTTGDGGRAARLVAGTSHPTMYDHWVDHVPGMLELEACRQLALAAATEDATDTPTSTALPVSLSARFRRFAEMDLPLLCLAAVPVPGEDAECSLLQLGTPVAEARIGFAGRDTAEAGLVGAAGAGAGAVAGAGEGAGPRAGTGGRPLL</sequence>
<dbReference type="Proteomes" id="UP000608955">
    <property type="component" value="Unassembled WGS sequence"/>
</dbReference>
<organism evidence="2 3">
    <name type="scientific">Streptomyces naganishii JCM 4654</name>
    <dbReference type="NCBI Taxonomy" id="1306179"/>
    <lineage>
        <taxon>Bacteria</taxon>
        <taxon>Bacillati</taxon>
        <taxon>Actinomycetota</taxon>
        <taxon>Actinomycetes</taxon>
        <taxon>Kitasatosporales</taxon>
        <taxon>Streptomycetaceae</taxon>
        <taxon>Streptomyces</taxon>
    </lineage>
</organism>
<proteinExistence type="predicted"/>
<protein>
    <submittedName>
        <fullName evidence="2">Adhesin</fullName>
    </submittedName>
</protein>
<dbReference type="RefSeq" id="WP_190180026.1">
    <property type="nucleotide sequence ID" value="NZ_BMVF01000014.1"/>
</dbReference>
<accession>A0A919CX25</accession>
<dbReference type="NCBIfam" id="NF041195">
    <property type="entry name" value="ScbA_BarX_GamBu"/>
    <property type="match status" value="1"/>
</dbReference>
<evidence type="ECO:0000313" key="3">
    <source>
        <dbReference type="Proteomes" id="UP000608955"/>
    </source>
</evidence>
<dbReference type="GO" id="GO:0016740">
    <property type="term" value="F:transferase activity"/>
    <property type="evidence" value="ECO:0007669"/>
    <property type="project" value="InterPro"/>
</dbReference>
<dbReference type="InterPro" id="IPR005509">
    <property type="entry name" value="AfsA_hotdog_dom"/>
</dbReference>
<gene>
    <name evidence="2" type="ORF">GCM10010508_49330</name>
</gene>